<evidence type="ECO:0000313" key="1">
    <source>
        <dbReference type="EMBL" id="KAK1863883.1"/>
    </source>
</evidence>
<keyword evidence="2" id="KW-1185">Reference proteome</keyword>
<sequence>MGWSWGYALASATTFFVVAAALQTSPHRQSKPSLLNEAAVRAAATSPPLPATLAFPLSAGGNTSAGRFHTLPSLQCQLHGSSGGGNGSGNHGTAGGSDPGWVLVANESARPVVIPYAPGTCATPLSDAFQLLYLAAPVHVDATFSPSGASTNVDVGGNITGEYEWAGNTFLSWGAHTARNRVPVGGEVTADWYSPQPCATRSGGPPPGGLLCEEQLVRLLGQHRGSRGGRVDRWVGIFDVALITRGTLGWALDPNAYVVASGDAVSFAAGGATPALVTYTDASGVRRPVLIGEAGLLSLGRAALADPSWLGPSVPGGIAAIVELQTTEDSIVQRKVQWMMKVGLANDPRNQSAHSTPWLQEVAYALCVPPVGSFIGDAGLCAGVPPRKPTPSVTLSADGEQVVERLDMAARPFRGQTGVAVSWTVNPPARLVVPAPLCEFPPKLMWNDVRRQPIWLLGRGDREVPRAGWSTNPAEADLARRLESCRYTAFREDLASGTKWPVSLTDRAAELAQEYRRDLFLVDPPEAPATDIDIVLAALVVVPEAVALLLHLLQPAHPPSTGARRGRVRRGLSVGFIISAGVLSLLAIGFLDAQEQSGASWRAAALRLETRIAANETEQASMSGQQIDYTGRPVCDIPLTPLSRCHPSLLRRSQPPLAAIPPCIASVLPPPPPRSHPSYQLLKNMLPFRTVGCAPSNHAAMETITLHAPCYRPLASYRPLAASAPVPPPAAAIPRNERASRRTTIVLPHTRKAWRPTHWANRRLMRYTSRSVEHQPLSLTGPVSGNRRRRPPANSTLRQSLGACKATTVAAPVEAATVAVTVVAAKVGFVSRSQGSAMNAPILPDAPITSSLPSEPRHRTRSSSLPRLPPSRPAIPLPFGQTSHALLPRPRRANQRHVRAKHPLHCRHVRRETVGDDQVASVGDSAAPRGETPAARLGDRPLQPGGEHLGAGGAATAAAAAAVKAIQAAAIATAIAGNPIGPPVDNRLVAGAVLAHTGAVPSGGVAECHVRGAAGVHAHVAEARRPAGHGDHPRRQRLRHPPPPPHGGSQAGRVRREVSGRE</sequence>
<protein>
    <submittedName>
        <fullName evidence="1">Uncharacterized protein</fullName>
    </submittedName>
</protein>
<proteinExistence type="predicted"/>
<dbReference type="EMBL" id="CM020619">
    <property type="protein sequence ID" value="KAK1863883.1"/>
    <property type="molecule type" value="Genomic_DNA"/>
</dbReference>
<organism evidence="1 2">
    <name type="scientific">Pyropia yezoensis</name>
    <name type="common">Susabi-nori</name>
    <name type="synonym">Porphyra yezoensis</name>
    <dbReference type="NCBI Taxonomy" id="2788"/>
    <lineage>
        <taxon>Eukaryota</taxon>
        <taxon>Rhodophyta</taxon>
        <taxon>Bangiophyceae</taxon>
        <taxon>Bangiales</taxon>
        <taxon>Bangiaceae</taxon>
        <taxon>Pyropia</taxon>
    </lineage>
</organism>
<comment type="caution">
    <text evidence="1">The sequence shown here is derived from an EMBL/GenBank/DDBJ whole genome shotgun (WGS) entry which is preliminary data.</text>
</comment>
<name>A0ACC3C279_PYRYE</name>
<reference evidence="1" key="1">
    <citation type="submission" date="2019-11" db="EMBL/GenBank/DDBJ databases">
        <title>Nori genome reveals adaptations in red seaweeds to the harsh intertidal environment.</title>
        <authorList>
            <person name="Wang D."/>
            <person name="Mao Y."/>
        </authorList>
    </citation>
    <scope>NUCLEOTIDE SEQUENCE</scope>
    <source>
        <tissue evidence="1">Gametophyte</tissue>
    </source>
</reference>
<accession>A0ACC3C279</accession>
<dbReference type="Proteomes" id="UP000798662">
    <property type="component" value="Chromosome 2"/>
</dbReference>
<evidence type="ECO:0000313" key="2">
    <source>
        <dbReference type="Proteomes" id="UP000798662"/>
    </source>
</evidence>
<gene>
    <name evidence="1" type="ORF">I4F81_006436</name>
</gene>